<accession>X1MNC5</accession>
<evidence type="ECO:0000313" key="2">
    <source>
        <dbReference type="EMBL" id="GAI19516.1"/>
    </source>
</evidence>
<sequence length="89" mass="10361">MNKNLEELKKIEDKIFKTDIKNFDEKTLTYIVEKIVHCVILVLEGFILILEGFEKRIKKIEDINKLSPPIYGKIEKVEEEIKVGGTDPD</sequence>
<gene>
    <name evidence="2" type="ORF">S06H3_36876</name>
</gene>
<feature type="transmembrane region" description="Helical" evidence="1">
    <location>
        <begin position="31"/>
        <end position="50"/>
    </location>
</feature>
<protein>
    <submittedName>
        <fullName evidence="2">Uncharacterized protein</fullName>
    </submittedName>
</protein>
<keyword evidence="1" id="KW-0472">Membrane</keyword>
<dbReference type="EMBL" id="BARV01022355">
    <property type="protein sequence ID" value="GAI19516.1"/>
    <property type="molecule type" value="Genomic_DNA"/>
</dbReference>
<reference evidence="2" key="1">
    <citation type="journal article" date="2014" name="Front. Microbiol.">
        <title>High frequency of phylogenetically diverse reductive dehalogenase-homologous genes in deep subseafloor sedimentary metagenomes.</title>
        <authorList>
            <person name="Kawai M."/>
            <person name="Futagami T."/>
            <person name="Toyoda A."/>
            <person name="Takaki Y."/>
            <person name="Nishi S."/>
            <person name="Hori S."/>
            <person name="Arai W."/>
            <person name="Tsubouchi T."/>
            <person name="Morono Y."/>
            <person name="Uchiyama I."/>
            <person name="Ito T."/>
            <person name="Fujiyama A."/>
            <person name="Inagaki F."/>
            <person name="Takami H."/>
        </authorList>
    </citation>
    <scope>NUCLEOTIDE SEQUENCE</scope>
    <source>
        <strain evidence="2">Expedition CK06-06</strain>
    </source>
</reference>
<evidence type="ECO:0000256" key="1">
    <source>
        <dbReference type="SAM" id="Phobius"/>
    </source>
</evidence>
<dbReference type="AlphaFoldDB" id="X1MNC5"/>
<comment type="caution">
    <text evidence="2">The sequence shown here is derived from an EMBL/GenBank/DDBJ whole genome shotgun (WGS) entry which is preliminary data.</text>
</comment>
<name>X1MNC5_9ZZZZ</name>
<proteinExistence type="predicted"/>
<keyword evidence="1" id="KW-0812">Transmembrane</keyword>
<organism evidence="2">
    <name type="scientific">marine sediment metagenome</name>
    <dbReference type="NCBI Taxonomy" id="412755"/>
    <lineage>
        <taxon>unclassified sequences</taxon>
        <taxon>metagenomes</taxon>
        <taxon>ecological metagenomes</taxon>
    </lineage>
</organism>
<keyword evidence="1" id="KW-1133">Transmembrane helix</keyword>